<dbReference type="Proteomes" id="UP000247099">
    <property type="component" value="Unassembled WGS sequence"/>
</dbReference>
<feature type="transmembrane region" description="Helical" evidence="1">
    <location>
        <begin position="31"/>
        <end position="49"/>
    </location>
</feature>
<name>A0A317ZPW5_9BACT</name>
<feature type="transmembrane region" description="Helical" evidence="1">
    <location>
        <begin position="100"/>
        <end position="119"/>
    </location>
</feature>
<sequence>MLLDPRALIMFGANALLLYLTQLVNSGMAGWPVYLFLLGPMIVLPALYLRHQSYFICTLLTGLWVDASLSVPFGFFTILFLIAGAMIFSVRIRFRAEHNYHPILLAHGINFFLLVALTVATGREYFGVASFWIQVVTTSLSSHLALLIIAPWFYNLERQLFEICHLETEPEDLPLL</sequence>
<feature type="transmembrane region" description="Helical" evidence="1">
    <location>
        <begin position="69"/>
        <end position="88"/>
    </location>
</feature>
<keyword evidence="1" id="KW-1133">Transmembrane helix</keyword>
<proteinExistence type="predicted"/>
<dbReference type="InParanoid" id="A0A317ZPW5"/>
<reference evidence="2 3" key="1">
    <citation type="submission" date="2018-05" db="EMBL/GenBank/DDBJ databases">
        <title>Coraliomargarita sinensis sp. nov., isolated from a marine solar saltern.</title>
        <authorList>
            <person name="Zhou L.Y."/>
        </authorList>
    </citation>
    <scope>NUCLEOTIDE SEQUENCE [LARGE SCALE GENOMIC DNA]</scope>
    <source>
        <strain evidence="2 3">WN38</strain>
    </source>
</reference>
<dbReference type="EMBL" id="QHJQ01000001">
    <property type="protein sequence ID" value="PXA05451.1"/>
    <property type="molecule type" value="Genomic_DNA"/>
</dbReference>
<protein>
    <recommendedName>
        <fullName evidence="4">Rod shape-determining protein MreD</fullName>
    </recommendedName>
</protein>
<dbReference type="OrthoDB" id="194448at2"/>
<dbReference type="RefSeq" id="WP_146209187.1">
    <property type="nucleotide sequence ID" value="NZ_QHJQ01000001.1"/>
</dbReference>
<keyword evidence="3" id="KW-1185">Reference proteome</keyword>
<evidence type="ECO:0000256" key="1">
    <source>
        <dbReference type="SAM" id="Phobius"/>
    </source>
</evidence>
<organism evidence="2 3">
    <name type="scientific">Coraliomargarita sinensis</name>
    <dbReference type="NCBI Taxonomy" id="2174842"/>
    <lineage>
        <taxon>Bacteria</taxon>
        <taxon>Pseudomonadati</taxon>
        <taxon>Verrucomicrobiota</taxon>
        <taxon>Opitutia</taxon>
        <taxon>Puniceicoccales</taxon>
        <taxon>Coraliomargaritaceae</taxon>
        <taxon>Coraliomargarita</taxon>
    </lineage>
</organism>
<keyword evidence="1" id="KW-0472">Membrane</keyword>
<keyword evidence="1" id="KW-0812">Transmembrane</keyword>
<feature type="transmembrane region" description="Helical" evidence="1">
    <location>
        <begin position="131"/>
        <end position="154"/>
    </location>
</feature>
<gene>
    <name evidence="2" type="ORF">DDZ13_00860</name>
</gene>
<evidence type="ECO:0000313" key="2">
    <source>
        <dbReference type="EMBL" id="PXA05451.1"/>
    </source>
</evidence>
<evidence type="ECO:0000313" key="3">
    <source>
        <dbReference type="Proteomes" id="UP000247099"/>
    </source>
</evidence>
<evidence type="ECO:0008006" key="4">
    <source>
        <dbReference type="Google" id="ProtNLM"/>
    </source>
</evidence>
<accession>A0A317ZPW5</accession>
<comment type="caution">
    <text evidence="2">The sequence shown here is derived from an EMBL/GenBank/DDBJ whole genome shotgun (WGS) entry which is preliminary data.</text>
</comment>
<dbReference type="AlphaFoldDB" id="A0A317ZPW5"/>